<proteinExistence type="predicted"/>
<organism evidence="1 2">
    <name type="scientific">Brunnivagina elsteri CCALA 953</name>
    <dbReference type="NCBI Taxonomy" id="987040"/>
    <lineage>
        <taxon>Bacteria</taxon>
        <taxon>Bacillati</taxon>
        <taxon>Cyanobacteriota</taxon>
        <taxon>Cyanophyceae</taxon>
        <taxon>Nostocales</taxon>
        <taxon>Calotrichaceae</taxon>
        <taxon>Brunnivagina</taxon>
    </lineage>
</organism>
<reference evidence="1 2" key="1">
    <citation type="submission" date="2017-08" db="EMBL/GenBank/DDBJ databases">
        <title>Draft genome sequence of filamentous cyanobacterium Calothrix elsteri CCALA 953.</title>
        <authorList>
            <person name="Gagunashvili A.N."/>
            <person name="Elster J."/>
            <person name="Andresson O.S."/>
        </authorList>
    </citation>
    <scope>NUCLEOTIDE SEQUENCE [LARGE SCALE GENOMIC DNA]</scope>
    <source>
        <strain evidence="1 2">CCALA 953</strain>
    </source>
</reference>
<dbReference type="Proteomes" id="UP000218238">
    <property type="component" value="Unassembled WGS sequence"/>
</dbReference>
<dbReference type="EMBL" id="NTFS01000782">
    <property type="protein sequence ID" value="PAX45660.1"/>
    <property type="molecule type" value="Genomic_DNA"/>
</dbReference>
<dbReference type="OrthoDB" id="516598at2"/>
<dbReference type="PANTHER" id="PTHR34127:SF1">
    <property type="entry name" value="OS04G0405600 PROTEIN"/>
    <property type="match status" value="1"/>
</dbReference>
<dbReference type="PANTHER" id="PTHR34127">
    <property type="entry name" value="OS04G0405600 PROTEIN"/>
    <property type="match status" value="1"/>
</dbReference>
<gene>
    <name evidence="1" type="ORF">CK510_30655</name>
</gene>
<comment type="caution">
    <text evidence="1">The sequence shown here is derived from an EMBL/GenBank/DDBJ whole genome shotgun (WGS) entry which is preliminary data.</text>
</comment>
<protein>
    <recommendedName>
        <fullName evidence="3">DUF1350 domain-containing protein</fullName>
    </recommendedName>
</protein>
<accession>A0A2A2T9I9</accession>
<dbReference type="AlphaFoldDB" id="A0A2A2T9I9"/>
<evidence type="ECO:0008006" key="3">
    <source>
        <dbReference type="Google" id="ProtNLM"/>
    </source>
</evidence>
<dbReference type="RefSeq" id="WP_095725157.1">
    <property type="nucleotide sequence ID" value="NZ_NTFS01000782.1"/>
</dbReference>
<name>A0A2A2T9I9_9CYAN</name>
<keyword evidence="2" id="KW-1185">Reference proteome</keyword>
<dbReference type="SUPFAM" id="SSF53474">
    <property type="entry name" value="alpha/beta-Hydrolases"/>
    <property type="match status" value="1"/>
</dbReference>
<dbReference type="InterPro" id="IPR029058">
    <property type="entry name" value="AB_hydrolase_fold"/>
</dbReference>
<evidence type="ECO:0000313" key="1">
    <source>
        <dbReference type="EMBL" id="PAX45660.1"/>
    </source>
</evidence>
<dbReference type="InterPro" id="IPR010765">
    <property type="entry name" value="DUF1350"/>
</dbReference>
<dbReference type="Pfam" id="PF07082">
    <property type="entry name" value="DUF1350"/>
    <property type="match status" value="1"/>
</dbReference>
<sequence>MEWKEISGNWVLIPPKPSGIIHFLGGAFVATAPQITYRLLLEALAEEGYIVIATPFVNTFDHNAIAKQVLLNFERALVRLEERGILGNGYFPIYGIGHSMGCKLHLLIGSNFSVERAGNIFMSFNNFAASEAVPLIEQFNTAITNNPLANRIFANKIFANNKISPNHSFAVDFTPSPPQTNDLIREYYNVRRNLLVKFTNDNIDQSVGLSDILAERFAEMVALQILPGNHITPLGQEMKWQAGQDFNPFDAFGQWFKQEVYRDLNQLKRTILLWLNPLSSR</sequence>
<evidence type="ECO:0000313" key="2">
    <source>
        <dbReference type="Proteomes" id="UP000218238"/>
    </source>
</evidence>